<dbReference type="InterPro" id="IPR000014">
    <property type="entry name" value="PAS"/>
</dbReference>
<dbReference type="GO" id="GO:0006355">
    <property type="term" value="P:regulation of DNA-templated transcription"/>
    <property type="evidence" value="ECO:0007669"/>
    <property type="project" value="InterPro"/>
</dbReference>
<dbReference type="Pfam" id="PF08447">
    <property type="entry name" value="PAS_3"/>
    <property type="match status" value="1"/>
</dbReference>
<dbReference type="Pfam" id="PF02518">
    <property type="entry name" value="HATPase_c"/>
    <property type="match status" value="1"/>
</dbReference>
<evidence type="ECO:0000313" key="12">
    <source>
        <dbReference type="EMBL" id="ABM29952.1"/>
    </source>
</evidence>
<reference evidence="13" key="1">
    <citation type="journal article" date="2009" name="Environ. Microbiol.">
        <title>Contribution of mobile genetic elements to Desulfovibrio vulgaris genome plasticity.</title>
        <authorList>
            <person name="Walker C.B."/>
            <person name="Stolyar S."/>
            <person name="Chivian D."/>
            <person name="Pinel N."/>
            <person name="Gabster J.A."/>
            <person name="Dehal P.S."/>
            <person name="He Z."/>
            <person name="Yang Z.K."/>
            <person name="Yen H.C."/>
            <person name="Zhou J."/>
            <person name="Wall J.D."/>
            <person name="Hazen T.C."/>
            <person name="Arkin A.P."/>
            <person name="Stahl D.A."/>
        </authorList>
    </citation>
    <scope>NUCLEOTIDE SEQUENCE [LARGE SCALE GENOMIC DNA]</scope>
    <source>
        <strain evidence="13">DP4</strain>
    </source>
</reference>
<dbReference type="KEGG" id="dvl:Dvul_2941"/>
<dbReference type="PROSITE" id="PS50109">
    <property type="entry name" value="HIS_KIN"/>
    <property type="match status" value="1"/>
</dbReference>
<evidence type="ECO:0000256" key="4">
    <source>
        <dbReference type="ARBA" id="ARBA00022679"/>
    </source>
</evidence>
<evidence type="ECO:0000259" key="11">
    <source>
        <dbReference type="PROSITE" id="PS50113"/>
    </source>
</evidence>
<dbReference type="InterPro" id="IPR035965">
    <property type="entry name" value="PAS-like_dom_sf"/>
</dbReference>
<dbReference type="Gene3D" id="3.30.565.10">
    <property type="entry name" value="Histidine kinase-like ATPase, C-terminal domain"/>
    <property type="match status" value="1"/>
</dbReference>
<keyword evidence="3" id="KW-0597">Phosphoprotein</keyword>
<evidence type="ECO:0000256" key="5">
    <source>
        <dbReference type="ARBA" id="ARBA00022777"/>
    </source>
</evidence>
<evidence type="ECO:0000256" key="1">
    <source>
        <dbReference type="ARBA" id="ARBA00000085"/>
    </source>
</evidence>
<dbReference type="Proteomes" id="UP000009173">
    <property type="component" value="Chromosome"/>
</dbReference>
<evidence type="ECO:0000256" key="8">
    <source>
        <dbReference type="SAM" id="SignalP"/>
    </source>
</evidence>
<proteinExistence type="predicted"/>
<dbReference type="Pfam" id="PF00989">
    <property type="entry name" value="PAS"/>
    <property type="match status" value="1"/>
</dbReference>
<evidence type="ECO:0000259" key="9">
    <source>
        <dbReference type="PROSITE" id="PS50109"/>
    </source>
</evidence>
<keyword evidence="7" id="KW-0812">Transmembrane</keyword>
<evidence type="ECO:0000313" key="13">
    <source>
        <dbReference type="Proteomes" id="UP000009173"/>
    </source>
</evidence>
<dbReference type="PANTHER" id="PTHR43304:SF1">
    <property type="entry name" value="PAC DOMAIN-CONTAINING PROTEIN"/>
    <property type="match status" value="1"/>
</dbReference>
<dbReference type="InterPro" id="IPR036890">
    <property type="entry name" value="HATPase_C_sf"/>
</dbReference>
<dbReference type="GO" id="GO:0000155">
    <property type="term" value="F:phosphorelay sensor kinase activity"/>
    <property type="evidence" value="ECO:0007669"/>
    <property type="project" value="InterPro"/>
</dbReference>
<feature type="transmembrane region" description="Helical" evidence="7">
    <location>
        <begin position="44"/>
        <end position="64"/>
    </location>
</feature>
<keyword evidence="7" id="KW-0472">Membrane</keyword>
<feature type="region of interest" description="Disordered" evidence="6">
    <location>
        <begin position="698"/>
        <end position="719"/>
    </location>
</feature>
<dbReference type="InterPro" id="IPR003661">
    <property type="entry name" value="HisK_dim/P_dom"/>
</dbReference>
<evidence type="ECO:0000256" key="3">
    <source>
        <dbReference type="ARBA" id="ARBA00022553"/>
    </source>
</evidence>
<accession>A0A0H3AC79</accession>
<dbReference type="PANTHER" id="PTHR43304">
    <property type="entry name" value="PHYTOCHROME-LIKE PROTEIN CPH1"/>
    <property type="match status" value="1"/>
</dbReference>
<dbReference type="InterPro" id="IPR003594">
    <property type="entry name" value="HATPase_dom"/>
</dbReference>
<dbReference type="InterPro" id="IPR005467">
    <property type="entry name" value="His_kinase_dom"/>
</dbReference>
<dbReference type="EC" id="2.7.13.3" evidence="2"/>
<dbReference type="InterPro" id="IPR052162">
    <property type="entry name" value="Sensor_kinase/Photoreceptor"/>
</dbReference>
<keyword evidence="5 12" id="KW-0418">Kinase</keyword>
<dbReference type="NCBIfam" id="TIGR00229">
    <property type="entry name" value="sensory_box"/>
    <property type="match status" value="2"/>
</dbReference>
<protein>
    <recommendedName>
        <fullName evidence="2">histidine kinase</fullName>
        <ecNumber evidence="2">2.7.13.3</ecNumber>
    </recommendedName>
</protein>
<dbReference type="InterPro" id="IPR000700">
    <property type="entry name" value="PAS-assoc_C"/>
</dbReference>
<organism evidence="12 13">
    <name type="scientific">Nitratidesulfovibrio vulgaris (strain DP4)</name>
    <name type="common">Desulfovibrio vulgaris</name>
    <dbReference type="NCBI Taxonomy" id="391774"/>
    <lineage>
        <taxon>Bacteria</taxon>
        <taxon>Pseudomonadati</taxon>
        <taxon>Thermodesulfobacteriota</taxon>
        <taxon>Desulfovibrionia</taxon>
        <taxon>Desulfovibrionales</taxon>
        <taxon>Desulfovibrionaceae</taxon>
        <taxon>Nitratidesulfovibrio</taxon>
    </lineage>
</organism>
<dbReference type="PROSITE" id="PS50112">
    <property type="entry name" value="PAS"/>
    <property type="match status" value="1"/>
</dbReference>
<dbReference type="SUPFAM" id="SSF55874">
    <property type="entry name" value="ATPase domain of HSP90 chaperone/DNA topoisomerase II/histidine kinase"/>
    <property type="match status" value="1"/>
</dbReference>
<sequence precursor="true">MSCVQFQRCLGAAILHGCTACLSSAALAATAQPPPATDASGLGFVIATTAGAALCVVLLTLWRLRASSPHRHNRAPAHLVEAVADAGPALLWLSDTQGACIWVNARWRHFTGHSNEAARGDGWLYAIAAEGRDAARDFARTGASARRPCTMTFPMTRHDGIVRHMVAEGRPYHDTHGHYAGFCISCLDVTDLMEARRALEESERRFSTLVTNIPGAVYRCSSTPPWHMQFLSAGAANITGIPVSRFTDGTLTWESIVHPDDRAMLNHPVIEAINAPDGHFSLSYRIITAHGETRHMMEYGRPVKDSTGNVRYLDGVIFDVTEQQAISEALRDMRDFLHDVLEAMPSALVGFDVKGRVVQWNRVAESMTGVAAEDALDMPARDATRLLAGDDPRLLLALEHRTPDTFSRLSVYRDDGMHHVDVQTFTAGVADVLVMRVDDVTRRVRLEEALLQSEKMLSIGGLAAGMAHEINNPLGAILQGAQNIQRRLDPALPANRAAAEEAHCPLDAMQSYMVARGIPGFLDGIQNAGARAASLVAHMLEFIRPSQGERTAIGLTTIIDRALALAGNDYSDNMNHDFRTLGIVRDYDPTDDIISCIPAELEQVFLNLFRNAAQAMRDKTYPEGISPELHIVTRVLPSEVRVDVIDNGPGISPAVRKRIFEPFFSTRDAGKGVGMGLAIAYFIITTNHGGTIECASRPGEGTRLTIRLPRDEGTTTGPR</sequence>
<dbReference type="PRINTS" id="PR00344">
    <property type="entry name" value="BCTRLSENSOR"/>
</dbReference>
<evidence type="ECO:0000256" key="7">
    <source>
        <dbReference type="SAM" id="Phobius"/>
    </source>
</evidence>
<dbReference type="InterPro" id="IPR004358">
    <property type="entry name" value="Sig_transdc_His_kin-like_C"/>
</dbReference>
<dbReference type="SMART" id="SM00388">
    <property type="entry name" value="HisKA"/>
    <property type="match status" value="1"/>
</dbReference>
<gene>
    <name evidence="12" type="ordered locus">Dvul_2941</name>
</gene>
<dbReference type="HOGENOM" id="CLU_384382_0_0_7"/>
<comment type="catalytic activity">
    <reaction evidence="1">
        <text>ATP + protein L-histidine = ADP + protein N-phospho-L-histidine.</text>
        <dbReference type="EC" id="2.7.13.3"/>
    </reaction>
</comment>
<feature type="domain" description="Histidine kinase" evidence="9">
    <location>
        <begin position="465"/>
        <end position="712"/>
    </location>
</feature>
<dbReference type="SMART" id="SM00387">
    <property type="entry name" value="HATPase_c"/>
    <property type="match status" value="1"/>
</dbReference>
<dbReference type="RefSeq" id="WP_011793187.1">
    <property type="nucleotide sequence ID" value="NC_008751.1"/>
</dbReference>
<dbReference type="InterPro" id="IPR013655">
    <property type="entry name" value="PAS_fold_3"/>
</dbReference>
<evidence type="ECO:0000256" key="6">
    <source>
        <dbReference type="SAM" id="MobiDB-lite"/>
    </source>
</evidence>
<feature type="chain" id="PRO_5002604208" description="histidine kinase" evidence="8">
    <location>
        <begin position="29"/>
        <end position="719"/>
    </location>
</feature>
<dbReference type="Gene3D" id="3.30.450.20">
    <property type="entry name" value="PAS domain"/>
    <property type="match status" value="3"/>
</dbReference>
<keyword evidence="4" id="KW-0808">Transferase</keyword>
<name>A0A0H3AC79_NITV4</name>
<dbReference type="AlphaFoldDB" id="A0A0H3AC79"/>
<dbReference type="PROSITE" id="PS50113">
    <property type="entry name" value="PAC"/>
    <property type="match status" value="2"/>
</dbReference>
<dbReference type="InterPro" id="IPR036097">
    <property type="entry name" value="HisK_dim/P_sf"/>
</dbReference>
<feature type="domain" description="PAC" evidence="11">
    <location>
        <begin position="149"/>
        <end position="201"/>
    </location>
</feature>
<evidence type="ECO:0000256" key="2">
    <source>
        <dbReference type="ARBA" id="ARBA00012438"/>
    </source>
</evidence>
<dbReference type="InterPro" id="IPR013767">
    <property type="entry name" value="PAS_fold"/>
</dbReference>
<feature type="domain" description="PAS" evidence="10">
    <location>
        <begin position="333"/>
        <end position="377"/>
    </location>
</feature>
<dbReference type="Pfam" id="PF08448">
    <property type="entry name" value="PAS_4"/>
    <property type="match status" value="1"/>
</dbReference>
<dbReference type="SMART" id="SM00091">
    <property type="entry name" value="PAS"/>
    <property type="match status" value="3"/>
</dbReference>
<dbReference type="InterPro" id="IPR001610">
    <property type="entry name" value="PAC"/>
</dbReference>
<dbReference type="EMBL" id="CP000527">
    <property type="protein sequence ID" value="ABM29952.1"/>
    <property type="molecule type" value="Genomic_DNA"/>
</dbReference>
<keyword evidence="8" id="KW-0732">Signal</keyword>
<evidence type="ECO:0000259" key="10">
    <source>
        <dbReference type="PROSITE" id="PS50112"/>
    </source>
</evidence>
<dbReference type="Gene3D" id="1.10.287.130">
    <property type="match status" value="1"/>
</dbReference>
<dbReference type="CDD" id="cd00082">
    <property type="entry name" value="HisKA"/>
    <property type="match status" value="1"/>
</dbReference>
<dbReference type="SUPFAM" id="SSF47384">
    <property type="entry name" value="Homodimeric domain of signal transducing histidine kinase"/>
    <property type="match status" value="1"/>
</dbReference>
<dbReference type="SUPFAM" id="SSF55785">
    <property type="entry name" value="PYP-like sensor domain (PAS domain)"/>
    <property type="match status" value="3"/>
</dbReference>
<dbReference type="SMART" id="SM00086">
    <property type="entry name" value="PAC"/>
    <property type="match status" value="2"/>
</dbReference>
<feature type="signal peptide" evidence="8">
    <location>
        <begin position="1"/>
        <end position="28"/>
    </location>
</feature>
<dbReference type="InterPro" id="IPR013656">
    <property type="entry name" value="PAS_4"/>
</dbReference>
<feature type="domain" description="PAC" evidence="11">
    <location>
        <begin position="280"/>
        <end position="332"/>
    </location>
</feature>
<keyword evidence="7" id="KW-1133">Transmembrane helix</keyword>